<dbReference type="EMBL" id="ABLK01000488">
    <property type="protein sequence ID" value="EDT37376.1"/>
    <property type="molecule type" value="Genomic_DNA"/>
</dbReference>
<comment type="caution">
    <text evidence="1">The sequence shown here is derived from an EMBL/GenBank/DDBJ whole genome shotgun (WGS) entry which is preliminary data.</text>
</comment>
<name>B1TGC8_9BURK</name>
<sequence>MLGRTAQRIAKAREVHGERRQHVDAQRIACVARIGVRFVVDPRELTLRRVALQLGTQQSQERPHALDARAVGTIARRHRGQAGNPRAAQQLQQHGLGLIVRVLRDPEHRHAVTLAHCIERRIAALAGGRLDAEAAVARHVDTLRFERDTESLGRRLRMRNPRIGVRTQAVMHVQRDAARCASHAHGRIEQHRRVEAAAVRDRDARIGRQIGKRNADRIEYDAVGEEFGRGITRRTRAGRRAM</sequence>
<dbReference type="AlphaFoldDB" id="B1TGC8"/>
<evidence type="ECO:0000313" key="2">
    <source>
        <dbReference type="Proteomes" id="UP000004814"/>
    </source>
</evidence>
<accession>B1TGC8</accession>
<reference evidence="1 2" key="1">
    <citation type="submission" date="2008-03" db="EMBL/GenBank/DDBJ databases">
        <title>Sequencing of the draft genome and assembly of Burkholderia ambifaria MEX-5.</title>
        <authorList>
            <consortium name="US DOE Joint Genome Institute (JGI-PGF)"/>
            <person name="Copeland A."/>
            <person name="Lucas S."/>
            <person name="Lapidus A."/>
            <person name="Glavina del Rio T."/>
            <person name="Dalin E."/>
            <person name="Tice H."/>
            <person name="Bruce D."/>
            <person name="Goodwin L."/>
            <person name="Pitluck S."/>
            <person name="Larimer F."/>
            <person name="Land M.L."/>
            <person name="Hauser L."/>
            <person name="Tiedje J."/>
            <person name="Richardson P."/>
        </authorList>
    </citation>
    <scope>NUCLEOTIDE SEQUENCE [LARGE SCALE GENOMIC DNA]</scope>
    <source>
        <strain evidence="1 2">MEX-5</strain>
    </source>
</reference>
<proteinExistence type="predicted"/>
<organism evidence="1 2">
    <name type="scientific">Burkholderia ambifaria MEX-5</name>
    <dbReference type="NCBI Taxonomy" id="396597"/>
    <lineage>
        <taxon>Bacteria</taxon>
        <taxon>Pseudomonadati</taxon>
        <taxon>Pseudomonadota</taxon>
        <taxon>Betaproteobacteria</taxon>
        <taxon>Burkholderiales</taxon>
        <taxon>Burkholderiaceae</taxon>
        <taxon>Burkholderia</taxon>
        <taxon>Burkholderia cepacia complex</taxon>
    </lineage>
</organism>
<protein>
    <submittedName>
        <fullName evidence="1">Uncharacterized protein</fullName>
    </submittedName>
</protein>
<dbReference type="Proteomes" id="UP000004814">
    <property type="component" value="Unassembled WGS sequence"/>
</dbReference>
<evidence type="ECO:0000313" key="1">
    <source>
        <dbReference type="EMBL" id="EDT37376.1"/>
    </source>
</evidence>
<gene>
    <name evidence="1" type="ORF">BamMEX5DRAFT_6844</name>
</gene>